<evidence type="ECO:0000256" key="2">
    <source>
        <dbReference type="ARBA" id="ARBA00038825"/>
    </source>
</evidence>
<evidence type="ECO:0000259" key="4">
    <source>
        <dbReference type="Pfam" id="PF01593"/>
    </source>
</evidence>
<dbReference type="KEGG" id="tim:GMBLW1_37340"/>
<dbReference type="PANTHER" id="PTHR10668:SF103">
    <property type="entry name" value="PYRIDINE NUCLEOTIDE-DISULFIDE OXIDOREDUCTASE DOMAIN-CONTAINING PROTEIN 2"/>
    <property type="match status" value="1"/>
</dbReference>
<dbReference type="Proteomes" id="UP000464378">
    <property type="component" value="Chromosome"/>
</dbReference>
<comment type="subunit">
    <text evidence="2">Interacts with COX5B; this interaction may contribute to localize PYROXD2 to the inner face of the inner mitochondrial membrane.</text>
</comment>
<proteinExistence type="predicted"/>
<dbReference type="Pfam" id="PF01593">
    <property type="entry name" value="Amino_oxidase"/>
    <property type="match status" value="1"/>
</dbReference>
<comment type="function">
    <text evidence="1">Probable oxidoreductase that may play a role as regulator of mitochondrial function.</text>
</comment>
<reference evidence="5" key="1">
    <citation type="submission" date="2019-04" db="EMBL/GenBank/DDBJ databases">
        <authorList>
            <consortium name="Science for Life Laboratories"/>
        </authorList>
    </citation>
    <scope>NUCLEOTIDE SEQUENCE</scope>
    <source>
        <strain evidence="5">MBLW1</strain>
    </source>
</reference>
<dbReference type="AlphaFoldDB" id="A0A6C2YX37"/>
<dbReference type="Gene3D" id="3.50.50.60">
    <property type="entry name" value="FAD/NAD(P)-binding domain"/>
    <property type="match status" value="2"/>
</dbReference>
<dbReference type="InterPro" id="IPR002937">
    <property type="entry name" value="Amino_oxidase"/>
</dbReference>
<evidence type="ECO:0000313" key="5">
    <source>
        <dbReference type="EMBL" id="VIP05459.1"/>
    </source>
</evidence>
<evidence type="ECO:0000256" key="3">
    <source>
        <dbReference type="ARBA" id="ARBA00040298"/>
    </source>
</evidence>
<dbReference type="RefSeq" id="WP_162660529.1">
    <property type="nucleotide sequence ID" value="NZ_LR593887.1"/>
</dbReference>
<dbReference type="SUPFAM" id="SSF51905">
    <property type="entry name" value="FAD/NAD(P)-binding domain"/>
    <property type="match status" value="1"/>
</dbReference>
<dbReference type="EMBL" id="LR593887">
    <property type="protein sequence ID" value="VTS08274.1"/>
    <property type="molecule type" value="Genomic_DNA"/>
</dbReference>
<feature type="domain" description="Amine oxidase" evidence="4">
    <location>
        <begin position="16"/>
        <end position="529"/>
    </location>
</feature>
<dbReference type="InParanoid" id="A0A6C2YX37"/>
<keyword evidence="6" id="KW-1185">Reference proteome</keyword>
<dbReference type="PANTHER" id="PTHR10668">
    <property type="entry name" value="PHYTOENE DEHYDROGENASE"/>
    <property type="match status" value="1"/>
</dbReference>
<evidence type="ECO:0000313" key="6">
    <source>
        <dbReference type="Proteomes" id="UP000464378"/>
    </source>
</evidence>
<gene>
    <name evidence="5" type="ORF">GMBLW1_37340</name>
</gene>
<sequence>MAKRYDAIIIGAGHNGLVTAAYLARAGYRVLVLERREVLGGCAVTEEVWPGYRVSTAAYVNSLFRPEIIRDLELKRFGFQMLPRNPSSFTPFPDGRYLMMGPDAELNRREVGKFSARDAERLPEYEAMLTRVADFLEPLLVETPPDPWSFRPGDWWKLGKIGYRFLKLGRRDAVKAIEILTGAARPILDRWFESEQLKVTLATDAVIGVMASPSMPGTAYVLFHHVMGECDGARGVWGYVRGGMGSLSNAIADSARRFGAEIVTNAEVERILIREGRVEGVALRNGNEYLAPRVASGVDANLTFRKFCDAKELPPEFLAAVSEIDYTSATLKINVCLNEVPNFIALPNSGAAHIPGPQHRGTMHICPTMDYLERAYDDAKYGRPSQSPILECTMATTVDDSLAPPGKHLMSMFVQYAPYHLREGNWDDIKESFADRCFDILNEYAPNFKQSVIARQILTPVDLERIYGLTGGNIFQGSMSLSSMFSLRPVAGFCQYRTPIAGLYLCGAAAHPGGGVLGAAGWNAAREILRDR</sequence>
<protein>
    <recommendedName>
        <fullName evidence="3">Pyridine nucleotide-disulfide oxidoreductase domain-containing protein 2</fullName>
    </recommendedName>
</protein>
<name>A0A6C2YX37_9BACT</name>
<evidence type="ECO:0000256" key="1">
    <source>
        <dbReference type="ARBA" id="ARBA00037217"/>
    </source>
</evidence>
<dbReference type="InterPro" id="IPR036188">
    <property type="entry name" value="FAD/NAD-bd_sf"/>
</dbReference>
<dbReference type="EMBL" id="LR586016">
    <property type="protein sequence ID" value="VIP05459.1"/>
    <property type="molecule type" value="Genomic_DNA"/>
</dbReference>
<dbReference type="GO" id="GO:0016491">
    <property type="term" value="F:oxidoreductase activity"/>
    <property type="evidence" value="ECO:0007669"/>
    <property type="project" value="InterPro"/>
</dbReference>
<organism evidence="5">
    <name type="scientific">Tuwongella immobilis</name>
    <dbReference type="NCBI Taxonomy" id="692036"/>
    <lineage>
        <taxon>Bacteria</taxon>
        <taxon>Pseudomonadati</taxon>
        <taxon>Planctomycetota</taxon>
        <taxon>Planctomycetia</taxon>
        <taxon>Gemmatales</taxon>
        <taxon>Gemmataceae</taxon>
        <taxon>Tuwongella</taxon>
    </lineage>
</organism>
<accession>A0A6C2YX37</accession>